<dbReference type="GO" id="GO:0000963">
    <property type="term" value="P:mitochondrial RNA processing"/>
    <property type="evidence" value="ECO:0007669"/>
    <property type="project" value="TreeGrafter"/>
</dbReference>
<accession>A0A836BSB2</accession>
<dbReference type="GO" id="GO:0035770">
    <property type="term" value="C:ribonucleoprotein granule"/>
    <property type="evidence" value="ECO:0007669"/>
    <property type="project" value="TreeGrafter"/>
</dbReference>
<dbReference type="PANTHER" id="PTHR21228">
    <property type="entry name" value="FAST LEU-RICH DOMAIN-CONTAINING"/>
    <property type="match status" value="1"/>
</dbReference>
<dbReference type="AlphaFoldDB" id="A0A836BSB2"/>
<feature type="region of interest" description="Disordered" evidence="1">
    <location>
        <begin position="613"/>
        <end position="639"/>
    </location>
</feature>
<dbReference type="InterPro" id="IPR050870">
    <property type="entry name" value="FAST_kinase"/>
</dbReference>
<protein>
    <recommendedName>
        <fullName evidence="2">RNA-editing substrate-binding complex 6 protein domain-containing protein</fullName>
    </recommendedName>
</protein>
<reference evidence="3" key="1">
    <citation type="journal article" date="2020" name="bioRxiv">
        <title>Comparative genomics of Chlamydomonas.</title>
        <authorList>
            <person name="Craig R.J."/>
            <person name="Hasan A.R."/>
            <person name="Ness R.W."/>
            <person name="Keightley P.D."/>
        </authorList>
    </citation>
    <scope>NUCLEOTIDE SEQUENCE</scope>
    <source>
        <strain evidence="3">CCAP 11/70</strain>
    </source>
</reference>
<dbReference type="OrthoDB" id="537275at2759"/>
<dbReference type="InterPro" id="IPR058917">
    <property type="entry name" value="RESC6_dom"/>
</dbReference>
<dbReference type="PANTHER" id="PTHR21228:SF40">
    <property type="entry name" value="LD45607P"/>
    <property type="match status" value="1"/>
</dbReference>
<evidence type="ECO:0000259" key="2">
    <source>
        <dbReference type="Pfam" id="PF26188"/>
    </source>
</evidence>
<proteinExistence type="predicted"/>
<dbReference type="GO" id="GO:0003723">
    <property type="term" value="F:RNA binding"/>
    <property type="evidence" value="ECO:0007669"/>
    <property type="project" value="TreeGrafter"/>
</dbReference>
<name>A0A836BSB2_9CHLO</name>
<dbReference type="Proteomes" id="UP000612055">
    <property type="component" value="Unassembled WGS sequence"/>
</dbReference>
<evidence type="ECO:0000313" key="4">
    <source>
        <dbReference type="Proteomes" id="UP000612055"/>
    </source>
</evidence>
<sequence length="730" mass="78368">MYRGRRRGILLDDAQLQTELRPAVDAITRRIYQLIGTFDSWGASQSLWAYAELGWGHDELALRTLCEAALEVAPIFKPADCANAMMAFAKLDYVHEELLRQLVTTVLDTLNEFSPGEVAQVLWGFGRMRCHPGAPFLGEVMAAVQGRLQAYSTQELGMVLWGLARLGARPPPRFLRDTETVLLQRLGHLSPADMCMGVWSLSRLRYKPVRLLDEMPAALGPVLRSCQTRELLGIVSAFATAHHYHKVLLDDVAEVLVERMEDMTHHEVAVVLWTYGVFHHRPAHPDFGRVLAAELYGRMGGFSAQGLAMVAKALAQLQWRSEPLLVELAAAAATKIQAFKPLEMSQLLWGLTALQCRDLTVCHAVVRRCIAILKDPQHPHYPAMLNHRVVNSVIGSCQQLGYVPWTLLDFAESKGIRVKQPEILSSRDEEDEALAPVTVAAPSAAGDASEGSAAAAAAVSMSLASLAAAVAADAAAPLTAAQEAAAAEPQAERRRNLFGRQEGSTGRHGRNHNHRHDHGHRQRHSHQHQHPHPPRQAPSMLQMETNGEPVAAHQPPAAILDQDQTGHDFSHVLEANGWPKGTNTDGTVWDEEGAAAAEALAEAGSEREVKLLRPRPRGNPASARRATGSHRPIAPPPPDAHVTVPGAAANGNGYNGASANGHGHGPAVNGISAVLTTTNGLDAVSAGIEPQGVEVPPGSPLGLALNGSGLNVTAPPSSSPLSAAASQRAW</sequence>
<dbReference type="Pfam" id="PF26188">
    <property type="entry name" value="RESC6"/>
    <property type="match status" value="1"/>
</dbReference>
<evidence type="ECO:0000313" key="3">
    <source>
        <dbReference type="EMBL" id="KAG2487301.1"/>
    </source>
</evidence>
<feature type="compositionally biased region" description="Basic residues" evidence="1">
    <location>
        <begin position="507"/>
        <end position="533"/>
    </location>
</feature>
<dbReference type="GO" id="GO:0005759">
    <property type="term" value="C:mitochondrial matrix"/>
    <property type="evidence" value="ECO:0007669"/>
    <property type="project" value="TreeGrafter"/>
</dbReference>
<feature type="domain" description="RNA-editing substrate-binding complex 6 protein" evidence="2">
    <location>
        <begin position="24"/>
        <end position="168"/>
    </location>
</feature>
<dbReference type="GO" id="GO:0044528">
    <property type="term" value="P:regulation of mitochondrial mRNA stability"/>
    <property type="evidence" value="ECO:0007669"/>
    <property type="project" value="TreeGrafter"/>
</dbReference>
<comment type="caution">
    <text evidence="3">The sequence shown here is derived from an EMBL/GenBank/DDBJ whole genome shotgun (WGS) entry which is preliminary data.</text>
</comment>
<gene>
    <name evidence="3" type="ORF">HYH03_014141</name>
</gene>
<feature type="region of interest" description="Disordered" evidence="1">
    <location>
        <begin position="500"/>
        <end position="540"/>
    </location>
</feature>
<keyword evidence="4" id="KW-1185">Reference proteome</keyword>
<evidence type="ECO:0000256" key="1">
    <source>
        <dbReference type="SAM" id="MobiDB-lite"/>
    </source>
</evidence>
<organism evidence="3 4">
    <name type="scientific">Edaphochlamys debaryana</name>
    <dbReference type="NCBI Taxonomy" id="47281"/>
    <lineage>
        <taxon>Eukaryota</taxon>
        <taxon>Viridiplantae</taxon>
        <taxon>Chlorophyta</taxon>
        <taxon>core chlorophytes</taxon>
        <taxon>Chlorophyceae</taxon>
        <taxon>CS clade</taxon>
        <taxon>Chlamydomonadales</taxon>
        <taxon>Chlamydomonadales incertae sedis</taxon>
        <taxon>Edaphochlamys</taxon>
    </lineage>
</organism>
<dbReference type="EMBL" id="JAEHOE010000099">
    <property type="protein sequence ID" value="KAG2487301.1"/>
    <property type="molecule type" value="Genomic_DNA"/>
</dbReference>